<dbReference type="EMBL" id="RJUJ01000025">
    <property type="protein sequence ID" value="ROH76259.1"/>
    <property type="molecule type" value="Genomic_DNA"/>
</dbReference>
<comment type="caution">
    <text evidence="1">The sequence shown here is derived from an EMBL/GenBank/DDBJ whole genome shotgun (WGS) entry which is preliminary data.</text>
</comment>
<organism evidence="1 2">
    <name type="scientific">Lonsdalea populi</name>
    <dbReference type="NCBI Taxonomy" id="1172565"/>
    <lineage>
        <taxon>Bacteria</taxon>
        <taxon>Pseudomonadati</taxon>
        <taxon>Pseudomonadota</taxon>
        <taxon>Gammaproteobacteria</taxon>
        <taxon>Enterobacterales</taxon>
        <taxon>Pectobacteriaceae</taxon>
        <taxon>Lonsdalea</taxon>
    </lineage>
</organism>
<protein>
    <submittedName>
        <fullName evidence="1">Uncharacterized protein</fullName>
    </submittedName>
</protein>
<dbReference type="AlphaFoldDB" id="A0A3N0U6L8"/>
<dbReference type="Proteomes" id="UP000274511">
    <property type="component" value="Unassembled WGS sequence"/>
</dbReference>
<evidence type="ECO:0000313" key="1">
    <source>
        <dbReference type="EMBL" id="ROH76259.1"/>
    </source>
</evidence>
<evidence type="ECO:0000313" key="2">
    <source>
        <dbReference type="Proteomes" id="UP000274511"/>
    </source>
</evidence>
<sequence length="75" mass="8208">MKKPNYIAYVTHENAPIKGGEKQTYWLRVGAAFTHEKGNGLNIVLTPGIAVTSGKIVLLEPRDNDPSGNPLDFDE</sequence>
<gene>
    <name evidence="1" type="ORF">EC392_15975</name>
</gene>
<proteinExistence type="predicted"/>
<name>A0A3N0U6L8_9GAMM</name>
<reference evidence="1 2" key="1">
    <citation type="submission" date="2018-10" db="EMBL/GenBank/DDBJ databases">
        <title>New species genome.</title>
        <authorList>
            <person name="Li Y."/>
        </authorList>
    </citation>
    <scope>NUCLEOTIDE SEQUENCE [LARGE SCALE GENOMIC DNA]</scope>
    <source>
        <strain evidence="1 2">L6_4B</strain>
    </source>
</reference>
<accession>A0A3N0U6L8</accession>
<dbReference type="RefSeq" id="WP_117037436.1">
    <property type="nucleotide sequence ID" value="NZ_RJUJ01000025.1"/>
</dbReference>